<sequence>MRDILCLLLISYGETKVLQECVITQGNVPAGALECVMFDFDVSGTCGNFSPPARGYTRSLSDKDTCVQRGEKIVCSCAAGCHDFVTGTKYPTFLWDDCYRRDWATKGGGDVTNGEYIGQVYIDNEWQQIDGIDFADKMNLQQAFIPRTPSTQYYSASMQMKLYGLSPFALMCCLVSWILLSGFILFKSLHFSTTLMMGLHFNED</sequence>
<dbReference type="AlphaFoldDB" id="A0AAN8GDK2"/>
<organism evidence="3 4">
    <name type="scientific">Trichostrongylus colubriformis</name>
    <name type="common">Black scour worm</name>
    <dbReference type="NCBI Taxonomy" id="6319"/>
    <lineage>
        <taxon>Eukaryota</taxon>
        <taxon>Metazoa</taxon>
        <taxon>Ecdysozoa</taxon>
        <taxon>Nematoda</taxon>
        <taxon>Chromadorea</taxon>
        <taxon>Rhabditida</taxon>
        <taxon>Rhabditina</taxon>
        <taxon>Rhabditomorpha</taxon>
        <taxon>Strongyloidea</taxon>
        <taxon>Trichostrongylidae</taxon>
        <taxon>Trichostrongylus</taxon>
    </lineage>
</organism>
<keyword evidence="4" id="KW-1185">Reference proteome</keyword>
<evidence type="ECO:0000313" key="2">
    <source>
        <dbReference type="EMBL" id="KAK5982322.1"/>
    </source>
</evidence>
<name>A0AAN8GDK2_TRICO</name>
<feature type="transmembrane region" description="Helical" evidence="1">
    <location>
        <begin position="162"/>
        <end position="186"/>
    </location>
</feature>
<keyword evidence="1" id="KW-0812">Transmembrane</keyword>
<protein>
    <submittedName>
        <fullName evidence="3">Uncharacterized protein</fullName>
    </submittedName>
</protein>
<dbReference type="EMBL" id="WIXE01003864">
    <property type="protein sequence ID" value="KAK5983558.1"/>
    <property type="molecule type" value="Genomic_DNA"/>
</dbReference>
<dbReference type="Proteomes" id="UP001331761">
    <property type="component" value="Unassembled WGS sequence"/>
</dbReference>
<comment type="caution">
    <text evidence="3">The sequence shown here is derived from an EMBL/GenBank/DDBJ whole genome shotgun (WGS) entry which is preliminary data.</text>
</comment>
<accession>A0AAN8GDK2</accession>
<evidence type="ECO:0000313" key="3">
    <source>
        <dbReference type="EMBL" id="KAK5983558.1"/>
    </source>
</evidence>
<reference evidence="3 4" key="1">
    <citation type="submission" date="2019-10" db="EMBL/GenBank/DDBJ databases">
        <title>Assembly and Annotation for the nematode Trichostrongylus colubriformis.</title>
        <authorList>
            <person name="Martin J."/>
        </authorList>
    </citation>
    <scope>NUCLEOTIDE SEQUENCE [LARGE SCALE GENOMIC DNA]</scope>
    <source>
        <strain evidence="3">G859</strain>
        <tissue evidence="3">Whole worm</tissue>
    </source>
</reference>
<keyword evidence="1" id="KW-1133">Transmembrane helix</keyword>
<gene>
    <name evidence="2" type="ORF">GCK32_014225</name>
    <name evidence="3" type="ORF">GCK32_014468</name>
</gene>
<evidence type="ECO:0000313" key="4">
    <source>
        <dbReference type="Proteomes" id="UP001331761"/>
    </source>
</evidence>
<evidence type="ECO:0000256" key="1">
    <source>
        <dbReference type="SAM" id="Phobius"/>
    </source>
</evidence>
<proteinExistence type="predicted"/>
<keyword evidence="1" id="KW-0472">Membrane</keyword>
<dbReference type="EMBL" id="WIXE01005270">
    <property type="protein sequence ID" value="KAK5982322.1"/>
    <property type="molecule type" value="Genomic_DNA"/>
</dbReference>